<evidence type="ECO:0008006" key="4">
    <source>
        <dbReference type="Google" id="ProtNLM"/>
    </source>
</evidence>
<sequence>MFNFYKNLRFSFRKSLPDQSTFLVIFFVFVKGNFFLSYSLIMIKADLKKKITKKGILCVLKKISKAFDLILVLIGYEFVKMIYLIIDVFEVMLNPLFYNMNICIISKRDLLMILILKIFLNMIGKIKIDLIDLISKNSAILLIWLISFCTDKMQILILKMYSLIDLRKNKMELIVAQFESTIYSKLKDIYLIVKCKIFDDFQDSILHFLNFGFYLLDKNKHIINNSPILII</sequence>
<keyword evidence="1" id="KW-0812">Transmembrane</keyword>
<keyword evidence="1" id="KW-1133">Transmembrane helix</keyword>
<accession>A0A3M7QBU0</accession>
<evidence type="ECO:0000256" key="1">
    <source>
        <dbReference type="SAM" id="Phobius"/>
    </source>
</evidence>
<keyword evidence="3" id="KW-1185">Reference proteome</keyword>
<dbReference type="AlphaFoldDB" id="A0A3M7QBU0"/>
<dbReference type="EMBL" id="REGN01006741">
    <property type="protein sequence ID" value="RNA08461.1"/>
    <property type="molecule type" value="Genomic_DNA"/>
</dbReference>
<evidence type="ECO:0000313" key="3">
    <source>
        <dbReference type="Proteomes" id="UP000276133"/>
    </source>
</evidence>
<dbReference type="Proteomes" id="UP000276133">
    <property type="component" value="Unassembled WGS sequence"/>
</dbReference>
<protein>
    <recommendedName>
        <fullName evidence="4">Transmembrane protein</fullName>
    </recommendedName>
</protein>
<evidence type="ECO:0000313" key="2">
    <source>
        <dbReference type="EMBL" id="RNA08461.1"/>
    </source>
</evidence>
<comment type="caution">
    <text evidence="2">The sequence shown here is derived from an EMBL/GenBank/DDBJ whole genome shotgun (WGS) entry which is preliminary data.</text>
</comment>
<proteinExistence type="predicted"/>
<name>A0A3M7QBU0_BRAPC</name>
<feature type="transmembrane region" description="Helical" evidence="1">
    <location>
        <begin position="20"/>
        <end position="43"/>
    </location>
</feature>
<keyword evidence="1" id="KW-0472">Membrane</keyword>
<organism evidence="2 3">
    <name type="scientific">Brachionus plicatilis</name>
    <name type="common">Marine rotifer</name>
    <name type="synonym">Brachionus muelleri</name>
    <dbReference type="NCBI Taxonomy" id="10195"/>
    <lineage>
        <taxon>Eukaryota</taxon>
        <taxon>Metazoa</taxon>
        <taxon>Spiralia</taxon>
        <taxon>Gnathifera</taxon>
        <taxon>Rotifera</taxon>
        <taxon>Eurotatoria</taxon>
        <taxon>Monogononta</taxon>
        <taxon>Pseudotrocha</taxon>
        <taxon>Ploima</taxon>
        <taxon>Brachionidae</taxon>
        <taxon>Brachionus</taxon>
    </lineage>
</organism>
<reference evidence="2 3" key="1">
    <citation type="journal article" date="2018" name="Sci. Rep.">
        <title>Genomic signatures of local adaptation to the degree of environmental predictability in rotifers.</title>
        <authorList>
            <person name="Franch-Gras L."/>
            <person name="Hahn C."/>
            <person name="Garcia-Roger E.M."/>
            <person name="Carmona M.J."/>
            <person name="Serra M."/>
            <person name="Gomez A."/>
        </authorList>
    </citation>
    <scope>NUCLEOTIDE SEQUENCE [LARGE SCALE GENOMIC DNA]</scope>
    <source>
        <strain evidence="2">HYR1</strain>
    </source>
</reference>
<gene>
    <name evidence="2" type="ORF">BpHYR1_026935</name>
</gene>